<reference evidence="2" key="1">
    <citation type="submission" date="2021-01" db="EMBL/GenBank/DDBJ databases">
        <title>Genome public.</title>
        <authorList>
            <person name="Liu C."/>
            <person name="Sun Q."/>
        </authorList>
    </citation>
    <scope>NUCLEOTIDE SEQUENCE</scope>
    <source>
        <strain evidence="2">M6</strain>
    </source>
</reference>
<dbReference type="CDD" id="cd00009">
    <property type="entry name" value="AAA"/>
    <property type="match status" value="1"/>
</dbReference>
<proteinExistence type="predicted"/>
<comment type="caution">
    <text evidence="2">The sequence shown here is derived from an EMBL/GenBank/DDBJ whole genome shotgun (WGS) entry which is preliminary data.</text>
</comment>
<dbReference type="SUPFAM" id="SSF52540">
    <property type="entry name" value="P-loop containing nucleoside triphosphate hydrolases"/>
    <property type="match status" value="1"/>
</dbReference>
<dbReference type="InterPro" id="IPR002611">
    <property type="entry name" value="IstB_ATP-bd"/>
</dbReference>
<keyword evidence="3" id="KW-1185">Reference proteome</keyword>
<dbReference type="SMART" id="SM00382">
    <property type="entry name" value="AAA"/>
    <property type="match status" value="1"/>
</dbReference>
<evidence type="ECO:0000313" key="2">
    <source>
        <dbReference type="EMBL" id="MBK6088646.1"/>
    </source>
</evidence>
<dbReference type="GO" id="GO:0005524">
    <property type="term" value="F:ATP binding"/>
    <property type="evidence" value="ECO:0007669"/>
    <property type="project" value="UniProtKB-KW"/>
</dbReference>
<dbReference type="Pfam" id="PF01695">
    <property type="entry name" value="IstB_IS21"/>
    <property type="match status" value="1"/>
</dbReference>
<dbReference type="PANTHER" id="PTHR30050:SF4">
    <property type="entry name" value="ATP-BINDING PROTEIN RV3427C IN INSERTION SEQUENCE-RELATED"/>
    <property type="match status" value="1"/>
</dbReference>
<name>A0A934TZS9_9FIRM</name>
<dbReference type="Proteomes" id="UP000633365">
    <property type="component" value="Unassembled WGS sequence"/>
</dbReference>
<evidence type="ECO:0000259" key="1">
    <source>
        <dbReference type="SMART" id="SM00382"/>
    </source>
</evidence>
<keyword evidence="2" id="KW-0067">ATP-binding</keyword>
<accession>A0A934TZS9</accession>
<dbReference type="InterPro" id="IPR027417">
    <property type="entry name" value="P-loop_NTPase"/>
</dbReference>
<feature type="domain" description="AAA+ ATPase" evidence="1">
    <location>
        <begin position="186"/>
        <end position="311"/>
    </location>
</feature>
<keyword evidence="2" id="KW-0547">Nucleotide-binding</keyword>
<dbReference type="Gene3D" id="3.40.50.300">
    <property type="entry name" value="P-loop containing nucleotide triphosphate hydrolases"/>
    <property type="match status" value="1"/>
</dbReference>
<dbReference type="NCBIfam" id="NF005304">
    <property type="entry name" value="PRK06835.1"/>
    <property type="match status" value="1"/>
</dbReference>
<organism evidence="2 3">
    <name type="scientific">Ruminococcus difficilis</name>
    <dbReference type="NCBI Taxonomy" id="2763069"/>
    <lineage>
        <taxon>Bacteria</taxon>
        <taxon>Bacillati</taxon>
        <taxon>Bacillota</taxon>
        <taxon>Clostridia</taxon>
        <taxon>Eubacteriales</taxon>
        <taxon>Oscillospiraceae</taxon>
        <taxon>Ruminococcus</taxon>
    </lineage>
</organism>
<dbReference type="InterPro" id="IPR003593">
    <property type="entry name" value="AAA+_ATPase"/>
</dbReference>
<dbReference type="EMBL" id="JAEQMG010000072">
    <property type="protein sequence ID" value="MBK6088646.1"/>
    <property type="molecule type" value="Genomic_DNA"/>
</dbReference>
<dbReference type="AlphaFoldDB" id="A0A934TZS9"/>
<sequence>MGYSIRIQKKAADKLAQRRLAAKRDSDFRRAEIFAKLPRAAELEKGIAASGIRAARAVVSGGNVNAELEKLKRENLAMQDDLNQLLVSNGYTSDALEPDYTCKRCSDTGYYDENGRTLICTCLKQTLTECACEELNRHAPLRLSTFDSFKLDLYPDETDVNGINPRQHMERVVRYCKGYANNFTTESKSLLMCGATGLGKTHLSLAIANEVIRRGYGVIYVSAPAIIAHYESQMRQRSETDELLDMATDCDLLIIDDLGTEFISQFSVSHIYNLINSRLLTRKPVIINTNFTMRELEKTYSNRLVSRLNGEAEKLNFFGRDIRILKKRSN</sequence>
<dbReference type="GO" id="GO:0006260">
    <property type="term" value="P:DNA replication"/>
    <property type="evidence" value="ECO:0007669"/>
    <property type="project" value="TreeGrafter"/>
</dbReference>
<protein>
    <submittedName>
        <fullName evidence="2">ATP-binding protein</fullName>
    </submittedName>
</protein>
<gene>
    <name evidence="2" type="ORF">JKK62_08280</name>
</gene>
<dbReference type="PANTHER" id="PTHR30050">
    <property type="entry name" value="CHROMOSOMAL REPLICATION INITIATOR PROTEIN DNAA"/>
    <property type="match status" value="1"/>
</dbReference>
<evidence type="ECO:0000313" key="3">
    <source>
        <dbReference type="Proteomes" id="UP000633365"/>
    </source>
</evidence>
<dbReference type="RefSeq" id="WP_186833117.1">
    <property type="nucleotide sequence ID" value="NZ_JAEQMG010000072.1"/>
</dbReference>